<dbReference type="OrthoDB" id="2971563at2"/>
<protein>
    <submittedName>
        <fullName evidence="2">Glyoxylase, beta-lactamase superfamily II</fullName>
    </submittedName>
</protein>
<reference evidence="2 3" key="1">
    <citation type="submission" date="2016-11" db="EMBL/GenBank/DDBJ databases">
        <authorList>
            <person name="Jaros S."/>
            <person name="Januszkiewicz K."/>
            <person name="Wedrychowicz H."/>
        </authorList>
    </citation>
    <scope>NUCLEOTIDE SEQUENCE [LARGE SCALE GENOMIC DNA]</scope>
    <source>
        <strain evidence="2 3">CGMCC 4.5723</strain>
    </source>
</reference>
<dbReference type="InterPro" id="IPR036866">
    <property type="entry name" value="RibonucZ/Hydroxyglut_hydro"/>
</dbReference>
<dbReference type="STRING" id="758803.SAMN05421803_1276"/>
<dbReference type="PANTHER" id="PTHR42951">
    <property type="entry name" value="METALLO-BETA-LACTAMASE DOMAIN-CONTAINING"/>
    <property type="match status" value="1"/>
</dbReference>
<keyword evidence="3" id="KW-1185">Reference proteome</keyword>
<evidence type="ECO:0000313" key="3">
    <source>
        <dbReference type="Proteomes" id="UP000184452"/>
    </source>
</evidence>
<dbReference type="SMART" id="SM00849">
    <property type="entry name" value="Lactamase_B"/>
    <property type="match status" value="1"/>
</dbReference>
<dbReference type="InterPro" id="IPR050855">
    <property type="entry name" value="NDM-1-like"/>
</dbReference>
<dbReference type="Gene3D" id="3.60.15.10">
    <property type="entry name" value="Ribonuclease Z/Hydroxyacylglutathione hydrolase-like"/>
    <property type="match status" value="1"/>
</dbReference>
<organism evidence="2 3">
    <name type="scientific">Nocardiopsis flavescens</name>
    <dbReference type="NCBI Taxonomy" id="758803"/>
    <lineage>
        <taxon>Bacteria</taxon>
        <taxon>Bacillati</taxon>
        <taxon>Actinomycetota</taxon>
        <taxon>Actinomycetes</taxon>
        <taxon>Streptosporangiales</taxon>
        <taxon>Nocardiopsidaceae</taxon>
        <taxon>Nocardiopsis</taxon>
    </lineage>
</organism>
<dbReference type="AlphaFoldDB" id="A0A1M6UAK5"/>
<feature type="domain" description="Metallo-beta-lactamase" evidence="1">
    <location>
        <begin position="19"/>
        <end position="232"/>
    </location>
</feature>
<proteinExistence type="predicted"/>
<dbReference type="RefSeq" id="WP_073383582.1">
    <property type="nucleotide sequence ID" value="NZ_FQZK01000027.1"/>
</dbReference>
<dbReference type="Proteomes" id="UP000184452">
    <property type="component" value="Unassembled WGS sequence"/>
</dbReference>
<dbReference type="SUPFAM" id="SSF56281">
    <property type="entry name" value="Metallo-hydrolase/oxidoreductase"/>
    <property type="match status" value="1"/>
</dbReference>
<gene>
    <name evidence="2" type="ORF">SAMN05421803_1276</name>
</gene>
<evidence type="ECO:0000313" key="2">
    <source>
        <dbReference type="EMBL" id="SHK66203.1"/>
    </source>
</evidence>
<accession>A0A1M6UAK5</accession>
<dbReference type="Pfam" id="PF00753">
    <property type="entry name" value="Lactamase_B"/>
    <property type="match status" value="1"/>
</dbReference>
<name>A0A1M6UAK5_9ACTN</name>
<dbReference type="EMBL" id="FQZK01000027">
    <property type="protein sequence ID" value="SHK66203.1"/>
    <property type="molecule type" value="Genomic_DNA"/>
</dbReference>
<dbReference type="InterPro" id="IPR001279">
    <property type="entry name" value="Metallo-B-lactamas"/>
</dbReference>
<evidence type="ECO:0000259" key="1">
    <source>
        <dbReference type="SMART" id="SM00849"/>
    </source>
</evidence>
<sequence>MGHLADEVAPGVFRLGDEVVNFYLVDTGEGLVLVDAGLPTHSSGLLDAVSWVGGRLRAVLLTHGHPDHIGLAARALHHEGTAVWVHEGDAPLLGGGPAQAMVHAPPERSMLPYLLRRPRAARLLAHLEGSGAFNAPPVPVFSTFVHGQVLEDVPGAPRVVGAPGHTPGSAMFVWPDRDVVFTGDALVTFDATTGRTGPTTISRMSTHRGDEAMASLERLAELGEDAVVLPGHGEPFPDGPRAAAEIAIERGIA</sequence>